<sequence>MVIPIPSRDKLLSRRKRLQCVDCRDKGLIVIDQTEGNQICVNCGRVAEVVLISDQQEWRSFNSESSGGTGNDRSRVGEVNDVWLDGANSTTFIGGSRRMQQLQNLVGNYESSDKQLKSAFTLLRHIGDSINVNDMVLERCKEILKELNDTNQLKGRTNTINILSVIYLGCREVGVSRTLKELIIYDSKISQKELGRAINRIKRLLPTRGNALVEDTAQLIPRFCSLLRLSNKIASLCEYAAGKAVLILRISHRTTSLAAGIIYLIVQLVASADPTVSVPTITEISNVCGASESTIKTTFKELNNIKHRILPPNFNYDNPTASIF</sequence>
<dbReference type="Proteomes" id="UP001230268">
    <property type="component" value="Unassembled WGS sequence"/>
</dbReference>
<evidence type="ECO:0000313" key="5">
    <source>
        <dbReference type="Proteomes" id="UP001230268"/>
    </source>
</evidence>
<dbReference type="Pfam" id="PF00382">
    <property type="entry name" value="TFIIB"/>
    <property type="match status" value="1"/>
</dbReference>
<dbReference type="SUPFAM" id="SSF47954">
    <property type="entry name" value="Cyclin-like"/>
    <property type="match status" value="2"/>
</dbReference>
<dbReference type="Gene3D" id="1.10.472.10">
    <property type="entry name" value="Cyclin-like"/>
    <property type="match status" value="1"/>
</dbReference>
<dbReference type="PANTHER" id="PTHR11618:SF13">
    <property type="entry name" value="TRANSCRIPTION INITIATION FACTOR IIB"/>
    <property type="match status" value="1"/>
</dbReference>
<evidence type="ECO:0000256" key="2">
    <source>
        <dbReference type="ARBA" id="ARBA00023163"/>
    </source>
</evidence>
<comment type="caution">
    <text evidence="4">The sequence shown here is derived from an EMBL/GenBank/DDBJ whole genome shotgun (WGS) entry which is preliminary data.</text>
</comment>
<evidence type="ECO:0000259" key="3">
    <source>
        <dbReference type="Pfam" id="PF00382"/>
    </source>
</evidence>
<name>A0AAD8UUP0_BABGI</name>
<dbReference type="InterPro" id="IPR013150">
    <property type="entry name" value="TFIIB_cyclin"/>
</dbReference>
<feature type="domain" description="Transcription factor TFIIB cyclin-like" evidence="3">
    <location>
        <begin position="113"/>
        <end position="202"/>
    </location>
</feature>
<dbReference type="AlphaFoldDB" id="A0AAD8UUP0"/>
<protein>
    <submittedName>
        <fullName evidence="4">Transcription factor TFIIB</fullName>
    </submittedName>
</protein>
<dbReference type="GO" id="GO:0097550">
    <property type="term" value="C:transcription preinitiation complex"/>
    <property type="evidence" value="ECO:0007669"/>
    <property type="project" value="TreeGrafter"/>
</dbReference>
<organism evidence="4 5">
    <name type="scientific">Babesia gibsoni</name>
    <dbReference type="NCBI Taxonomy" id="33632"/>
    <lineage>
        <taxon>Eukaryota</taxon>
        <taxon>Sar</taxon>
        <taxon>Alveolata</taxon>
        <taxon>Apicomplexa</taxon>
        <taxon>Aconoidasida</taxon>
        <taxon>Piroplasmida</taxon>
        <taxon>Babesiidae</taxon>
        <taxon>Babesia</taxon>
    </lineage>
</organism>
<reference evidence="4" key="1">
    <citation type="submission" date="2023-08" db="EMBL/GenBank/DDBJ databases">
        <title>Draft sequence of the Babesia gibsoni genome.</title>
        <authorList>
            <person name="Yamagishi J.Y."/>
            <person name="Xuan X.X."/>
        </authorList>
    </citation>
    <scope>NUCLEOTIDE SEQUENCE</scope>
    <source>
        <strain evidence="4">Azabu</strain>
    </source>
</reference>
<accession>A0AAD8UUP0</accession>
<dbReference type="SUPFAM" id="SSF57783">
    <property type="entry name" value="Zinc beta-ribbon"/>
    <property type="match status" value="1"/>
</dbReference>
<dbReference type="PANTHER" id="PTHR11618">
    <property type="entry name" value="TRANSCRIPTION INITIATION FACTOR IIB-RELATED"/>
    <property type="match status" value="1"/>
</dbReference>
<keyword evidence="1" id="KW-0805">Transcription regulation</keyword>
<dbReference type="InterPro" id="IPR000812">
    <property type="entry name" value="TFIIB"/>
</dbReference>
<proteinExistence type="predicted"/>
<dbReference type="GO" id="GO:0070897">
    <property type="term" value="P:transcription preinitiation complex assembly"/>
    <property type="evidence" value="ECO:0007669"/>
    <property type="project" value="InterPro"/>
</dbReference>
<keyword evidence="2" id="KW-0804">Transcription</keyword>
<dbReference type="InterPro" id="IPR036915">
    <property type="entry name" value="Cyclin-like_sf"/>
</dbReference>
<gene>
    <name evidence="4" type="ORF">BgAZ_207250</name>
</gene>
<dbReference type="Gene3D" id="1.10.472.170">
    <property type="match status" value="1"/>
</dbReference>
<evidence type="ECO:0000256" key="1">
    <source>
        <dbReference type="ARBA" id="ARBA00023015"/>
    </source>
</evidence>
<keyword evidence="5" id="KW-1185">Reference proteome</keyword>
<dbReference type="PRINTS" id="PR00685">
    <property type="entry name" value="TIFACTORIIB"/>
</dbReference>
<dbReference type="GO" id="GO:0005634">
    <property type="term" value="C:nucleus"/>
    <property type="evidence" value="ECO:0007669"/>
    <property type="project" value="TreeGrafter"/>
</dbReference>
<evidence type="ECO:0000313" key="4">
    <source>
        <dbReference type="EMBL" id="KAK1443849.1"/>
    </source>
</evidence>
<dbReference type="GO" id="GO:0017025">
    <property type="term" value="F:TBP-class protein binding"/>
    <property type="evidence" value="ECO:0007669"/>
    <property type="project" value="InterPro"/>
</dbReference>
<dbReference type="EMBL" id="JAVEPI010000002">
    <property type="protein sequence ID" value="KAK1443849.1"/>
    <property type="molecule type" value="Genomic_DNA"/>
</dbReference>